<dbReference type="KEGG" id="halu:HUG12_09770"/>
<gene>
    <name evidence="1" type="ORF">HUG12_09770</name>
</gene>
<dbReference type="Proteomes" id="UP000509626">
    <property type="component" value="Chromosome"/>
</dbReference>
<protein>
    <submittedName>
        <fullName evidence="1">Uncharacterized protein</fullName>
    </submittedName>
</protein>
<evidence type="ECO:0000313" key="2">
    <source>
        <dbReference type="Proteomes" id="UP000509626"/>
    </source>
</evidence>
<proteinExistence type="predicted"/>
<organism evidence="1 2">
    <name type="scientific">Halorarum salinum</name>
    <dbReference type="NCBI Taxonomy" id="2743089"/>
    <lineage>
        <taxon>Archaea</taxon>
        <taxon>Methanobacteriati</taxon>
        <taxon>Methanobacteriota</taxon>
        <taxon>Stenosarchaea group</taxon>
        <taxon>Halobacteria</taxon>
        <taxon>Halobacteriales</taxon>
        <taxon>Haloferacaceae</taxon>
        <taxon>Halorarum</taxon>
    </lineage>
</organism>
<keyword evidence="2" id="KW-1185">Reference proteome</keyword>
<dbReference type="RefSeq" id="WP_179268578.1">
    <property type="nucleotide sequence ID" value="NZ_CP058579.1"/>
</dbReference>
<dbReference type="GeneID" id="56037747"/>
<dbReference type="EMBL" id="CP058579">
    <property type="protein sequence ID" value="QLG61993.1"/>
    <property type="molecule type" value="Genomic_DNA"/>
</dbReference>
<name>A0A7D5LAD9_9EURY</name>
<sequence>MSTETEPPEADFSELDRSDSLRETYHALWPYLHEQGRVLQSDLAAETADRQTNYSEASLRKTILPQIADVLVAEDIIEVQVPEERRKQRQKMVYWELLDQAQQGGYGD</sequence>
<dbReference type="OrthoDB" id="376058at2157"/>
<dbReference type="AlphaFoldDB" id="A0A7D5LAD9"/>
<evidence type="ECO:0000313" key="1">
    <source>
        <dbReference type="EMBL" id="QLG61993.1"/>
    </source>
</evidence>
<reference evidence="1 2" key="1">
    <citation type="submission" date="2020-06" db="EMBL/GenBank/DDBJ databases">
        <title>NJ-3-1, isolated from saline soil.</title>
        <authorList>
            <person name="Cui H.L."/>
            <person name="Shi X."/>
        </authorList>
    </citation>
    <scope>NUCLEOTIDE SEQUENCE [LARGE SCALE GENOMIC DNA]</scope>
    <source>
        <strain evidence="1 2">NJ-3-1</strain>
    </source>
</reference>
<accession>A0A7D5LAD9</accession>